<keyword evidence="2" id="KW-0732">Signal</keyword>
<gene>
    <name evidence="4" type="ORF">EJB05_45127</name>
</gene>
<dbReference type="InterPro" id="IPR033121">
    <property type="entry name" value="PEPTIDASE_A1"/>
</dbReference>
<dbReference type="PANTHER" id="PTHR13683">
    <property type="entry name" value="ASPARTYL PROTEASES"/>
    <property type="match status" value="1"/>
</dbReference>
<reference evidence="4 5" key="1">
    <citation type="journal article" date="2019" name="Sci. Rep.">
        <title>A high-quality genome of Eragrostis curvula grass provides insights into Poaceae evolution and supports new strategies to enhance forage quality.</title>
        <authorList>
            <person name="Carballo J."/>
            <person name="Santos B.A.C.M."/>
            <person name="Zappacosta D."/>
            <person name="Garbus I."/>
            <person name="Selva J.P."/>
            <person name="Gallo C.A."/>
            <person name="Diaz A."/>
            <person name="Albertini E."/>
            <person name="Caccamo M."/>
            <person name="Echenique V."/>
        </authorList>
    </citation>
    <scope>NUCLEOTIDE SEQUENCE [LARGE SCALE GENOMIC DNA]</scope>
    <source>
        <strain evidence="5">cv. Victoria</strain>
        <tissue evidence="4">Leaf</tissue>
    </source>
</reference>
<dbReference type="AlphaFoldDB" id="A0A5J9TJR2"/>
<name>A0A5J9TJR2_9POAL</name>
<evidence type="ECO:0000256" key="2">
    <source>
        <dbReference type="SAM" id="SignalP"/>
    </source>
</evidence>
<dbReference type="FunFam" id="2.40.70.10:FF:000049">
    <property type="entry name" value="Aspartyl protease AED1"/>
    <property type="match status" value="1"/>
</dbReference>
<evidence type="ECO:0000256" key="1">
    <source>
        <dbReference type="ARBA" id="ARBA00007447"/>
    </source>
</evidence>
<dbReference type="InterPro" id="IPR032861">
    <property type="entry name" value="TAXi_N"/>
</dbReference>
<dbReference type="Pfam" id="PF14541">
    <property type="entry name" value="TAXi_C"/>
    <property type="match status" value="1"/>
</dbReference>
<comment type="similarity">
    <text evidence="1">Belongs to the peptidase A1 family.</text>
</comment>
<feature type="signal peptide" evidence="2">
    <location>
        <begin position="1"/>
        <end position="24"/>
    </location>
</feature>
<evidence type="ECO:0000313" key="5">
    <source>
        <dbReference type="Proteomes" id="UP000324897"/>
    </source>
</evidence>
<dbReference type="GO" id="GO:0004190">
    <property type="term" value="F:aspartic-type endopeptidase activity"/>
    <property type="evidence" value="ECO:0007669"/>
    <property type="project" value="InterPro"/>
</dbReference>
<sequence>MAQAVSSVLYLWLLLLLLPLLGRGSTYRTTLSADSRRLIVQSSHGAPTPEETCSSVLSGMANGNRLPLLHRSSPCSPLNDRAGKPSADVLDRDARRLRTIYAAVCSSHVDAPPPAPAPGVTVPVAVTDIPVLKGGLDYSVMVGFGTPAQQLPMDFDTLDIPEGVSTLRCKPCRNSSGPCDPAFDPATSSTFARVPCGPECPSRCDGSTTTCSLNVTDSHGAVYVNGSFVKDTLTLSSSATFASFILACTDVDNYTRNRQHNWRLLLLPASVDASTRGFLTIGGSGTLPDLSGDGAVSTPLVDFPGNRNSYVIELGGINVGGKELPAPQPSLAALDVGTSFTFLKPQIYTALRDEFRKRMPPYPVAPPPHPVLDTCYNFTGLPGFEVPAVWLEFKGGVTLTPDVDQMMYFPDGPFSVGCLAFAATSEEFPFSVIGNMAQQTVEVVYDVRGRKVGFIKGSC</sequence>
<dbReference type="InterPro" id="IPR001461">
    <property type="entry name" value="Aspartic_peptidase_A1"/>
</dbReference>
<dbReference type="PANTHER" id="PTHR13683:SF638">
    <property type="entry name" value="ASPARTIC PROTEINASE NEPENTHESIN-2"/>
    <property type="match status" value="1"/>
</dbReference>
<dbReference type="OrthoDB" id="666366at2759"/>
<protein>
    <recommendedName>
        <fullName evidence="3">Peptidase A1 domain-containing protein</fullName>
    </recommendedName>
</protein>
<feature type="domain" description="Peptidase A1" evidence="3">
    <location>
        <begin position="138"/>
        <end position="455"/>
    </location>
</feature>
<dbReference type="Gene3D" id="2.40.70.10">
    <property type="entry name" value="Acid Proteases"/>
    <property type="match status" value="2"/>
</dbReference>
<dbReference type="InterPro" id="IPR021109">
    <property type="entry name" value="Peptidase_aspartic_dom_sf"/>
</dbReference>
<dbReference type="Proteomes" id="UP000324897">
    <property type="component" value="Chromosome 3"/>
</dbReference>
<dbReference type="EMBL" id="RWGY01000039">
    <property type="protein sequence ID" value="TVU11535.1"/>
    <property type="molecule type" value="Genomic_DNA"/>
</dbReference>
<dbReference type="Pfam" id="PF14543">
    <property type="entry name" value="TAXi_N"/>
    <property type="match status" value="1"/>
</dbReference>
<accession>A0A5J9TJR2</accession>
<organism evidence="4 5">
    <name type="scientific">Eragrostis curvula</name>
    <name type="common">weeping love grass</name>
    <dbReference type="NCBI Taxonomy" id="38414"/>
    <lineage>
        <taxon>Eukaryota</taxon>
        <taxon>Viridiplantae</taxon>
        <taxon>Streptophyta</taxon>
        <taxon>Embryophyta</taxon>
        <taxon>Tracheophyta</taxon>
        <taxon>Spermatophyta</taxon>
        <taxon>Magnoliopsida</taxon>
        <taxon>Liliopsida</taxon>
        <taxon>Poales</taxon>
        <taxon>Poaceae</taxon>
        <taxon>PACMAD clade</taxon>
        <taxon>Chloridoideae</taxon>
        <taxon>Eragrostideae</taxon>
        <taxon>Eragrostidinae</taxon>
        <taxon>Eragrostis</taxon>
    </lineage>
</organism>
<dbReference type="GO" id="GO:0006508">
    <property type="term" value="P:proteolysis"/>
    <property type="evidence" value="ECO:0007669"/>
    <property type="project" value="InterPro"/>
</dbReference>
<dbReference type="InterPro" id="IPR032799">
    <property type="entry name" value="TAXi_C"/>
</dbReference>
<comment type="caution">
    <text evidence="4">The sequence shown here is derived from an EMBL/GenBank/DDBJ whole genome shotgun (WGS) entry which is preliminary data.</text>
</comment>
<feature type="non-terminal residue" evidence="4">
    <location>
        <position position="1"/>
    </location>
</feature>
<evidence type="ECO:0000313" key="4">
    <source>
        <dbReference type="EMBL" id="TVU11535.1"/>
    </source>
</evidence>
<keyword evidence="5" id="KW-1185">Reference proteome</keyword>
<proteinExistence type="inferred from homology"/>
<dbReference type="Gramene" id="TVU11535">
    <property type="protein sequence ID" value="TVU11535"/>
    <property type="gene ID" value="EJB05_45127"/>
</dbReference>
<feature type="chain" id="PRO_5023844337" description="Peptidase A1 domain-containing protein" evidence="2">
    <location>
        <begin position="25"/>
        <end position="459"/>
    </location>
</feature>
<dbReference type="SUPFAM" id="SSF50630">
    <property type="entry name" value="Acid proteases"/>
    <property type="match status" value="1"/>
</dbReference>
<evidence type="ECO:0000259" key="3">
    <source>
        <dbReference type="PROSITE" id="PS51767"/>
    </source>
</evidence>
<dbReference type="PROSITE" id="PS51767">
    <property type="entry name" value="PEPTIDASE_A1"/>
    <property type="match status" value="1"/>
</dbReference>